<comment type="subcellular location">
    <subcellularLocation>
        <location evidence="1">Secreted</location>
    </subcellularLocation>
</comment>
<keyword evidence="4" id="KW-0325">Glycoprotein</keyword>
<dbReference type="Gene3D" id="2.40.128.20">
    <property type="match status" value="1"/>
</dbReference>
<dbReference type="EMBL" id="JAFIRN010000008">
    <property type="protein sequence ID" value="KAG5844385.1"/>
    <property type="molecule type" value="Genomic_DNA"/>
</dbReference>
<comment type="caution">
    <text evidence="6">The sequence shown here is derived from an EMBL/GenBank/DDBJ whole genome shotgun (WGS) entry which is preliminary data.</text>
</comment>
<feature type="chain" id="PRO_5039675913" description="Lipocalin/cytosolic fatty-acid binding domain-containing protein" evidence="5">
    <location>
        <begin position="19"/>
        <end position="196"/>
    </location>
</feature>
<dbReference type="Proteomes" id="UP001044222">
    <property type="component" value="Chromosome 8"/>
</dbReference>
<feature type="signal peptide" evidence="5">
    <location>
        <begin position="1"/>
        <end position="18"/>
    </location>
</feature>
<keyword evidence="3 5" id="KW-0732">Signal</keyword>
<keyword evidence="2" id="KW-0964">Secreted</keyword>
<dbReference type="PANTHER" id="PTHR11967:SF2">
    <property type="entry name" value="ALPHA-1-ACID GLYCOPROTEIN 1"/>
    <property type="match status" value="1"/>
</dbReference>
<dbReference type="InterPro" id="IPR012674">
    <property type="entry name" value="Calycin"/>
</dbReference>
<organism evidence="6 7">
    <name type="scientific">Anguilla anguilla</name>
    <name type="common">European freshwater eel</name>
    <name type="synonym">Muraena anguilla</name>
    <dbReference type="NCBI Taxonomy" id="7936"/>
    <lineage>
        <taxon>Eukaryota</taxon>
        <taxon>Metazoa</taxon>
        <taxon>Chordata</taxon>
        <taxon>Craniata</taxon>
        <taxon>Vertebrata</taxon>
        <taxon>Euteleostomi</taxon>
        <taxon>Actinopterygii</taxon>
        <taxon>Neopterygii</taxon>
        <taxon>Teleostei</taxon>
        <taxon>Anguilliformes</taxon>
        <taxon>Anguillidae</taxon>
        <taxon>Anguilla</taxon>
    </lineage>
</organism>
<evidence type="ECO:0008006" key="8">
    <source>
        <dbReference type="Google" id="ProtNLM"/>
    </source>
</evidence>
<sequence length="196" mass="21588">MDVLTVAAVLSLLSVSAAKPLNCEGLDQPLALNETQISGKWIFIEGTTDHQKYATILKTVNSSFMDIVMSHNGTSVMKQKNMLNGKCHYSVQNMISSNNTFHVSHENGTVTCTVLPAGPDSLVLRLLSVDVGDIIKSLYIFGRTKTVSQSALEMYHKQVDCLGFPQPSFKYDGKQDFCPDEEKPAVTEEEKQAVKQ</sequence>
<accession>A0A9D3M8G2</accession>
<gene>
    <name evidence="6" type="ORF">ANANG_G00161970</name>
</gene>
<evidence type="ECO:0000256" key="4">
    <source>
        <dbReference type="ARBA" id="ARBA00023180"/>
    </source>
</evidence>
<evidence type="ECO:0000256" key="2">
    <source>
        <dbReference type="ARBA" id="ARBA00022525"/>
    </source>
</evidence>
<evidence type="ECO:0000256" key="3">
    <source>
        <dbReference type="ARBA" id="ARBA00022729"/>
    </source>
</evidence>
<evidence type="ECO:0000256" key="5">
    <source>
        <dbReference type="SAM" id="SignalP"/>
    </source>
</evidence>
<reference evidence="6" key="1">
    <citation type="submission" date="2021-01" db="EMBL/GenBank/DDBJ databases">
        <title>A chromosome-scale assembly of European eel, Anguilla anguilla.</title>
        <authorList>
            <person name="Henkel C."/>
            <person name="Jong-Raadsen S.A."/>
            <person name="Dufour S."/>
            <person name="Weltzien F.-A."/>
            <person name="Palstra A.P."/>
            <person name="Pelster B."/>
            <person name="Spaink H.P."/>
            <person name="Van Den Thillart G.E."/>
            <person name="Jansen H."/>
            <person name="Zahm M."/>
            <person name="Klopp C."/>
            <person name="Cedric C."/>
            <person name="Louis A."/>
            <person name="Berthelot C."/>
            <person name="Parey E."/>
            <person name="Roest Crollius H."/>
            <person name="Montfort J."/>
            <person name="Robinson-Rechavi M."/>
            <person name="Bucao C."/>
            <person name="Bouchez O."/>
            <person name="Gislard M."/>
            <person name="Lluch J."/>
            <person name="Milhes M."/>
            <person name="Lampietro C."/>
            <person name="Lopez Roques C."/>
            <person name="Donnadieu C."/>
            <person name="Braasch I."/>
            <person name="Desvignes T."/>
            <person name="Postlethwait J."/>
            <person name="Bobe J."/>
            <person name="Guiguen Y."/>
            <person name="Dirks R."/>
        </authorList>
    </citation>
    <scope>NUCLEOTIDE SEQUENCE</scope>
    <source>
        <strain evidence="6">Tag_6206</strain>
        <tissue evidence="6">Liver</tissue>
    </source>
</reference>
<proteinExistence type="predicted"/>
<dbReference type="AlphaFoldDB" id="A0A9D3M8G2"/>
<evidence type="ECO:0000256" key="1">
    <source>
        <dbReference type="ARBA" id="ARBA00004613"/>
    </source>
</evidence>
<dbReference type="PANTHER" id="PTHR11967">
    <property type="entry name" value="ALPHA-1-ACID GLYCOPROTEIN"/>
    <property type="match status" value="1"/>
</dbReference>
<dbReference type="GO" id="GO:0005576">
    <property type="term" value="C:extracellular region"/>
    <property type="evidence" value="ECO:0007669"/>
    <property type="project" value="UniProtKB-SubCell"/>
</dbReference>
<keyword evidence="7" id="KW-1185">Reference proteome</keyword>
<evidence type="ECO:0000313" key="6">
    <source>
        <dbReference type="EMBL" id="KAG5844385.1"/>
    </source>
</evidence>
<protein>
    <recommendedName>
        <fullName evidence="8">Lipocalin/cytosolic fatty-acid binding domain-containing protein</fullName>
    </recommendedName>
</protein>
<dbReference type="SUPFAM" id="SSF50814">
    <property type="entry name" value="Lipocalins"/>
    <property type="match status" value="1"/>
</dbReference>
<name>A0A9D3M8G2_ANGAN</name>
<evidence type="ECO:0000313" key="7">
    <source>
        <dbReference type="Proteomes" id="UP001044222"/>
    </source>
</evidence>